<dbReference type="FunFam" id="2.60.40.340:FF:000002">
    <property type="entry name" value="Nuclear factor of activated T-cells 5, tonicity-responsive"/>
    <property type="match status" value="1"/>
</dbReference>
<accession>A0AAW0X515</accession>
<feature type="region of interest" description="Disordered" evidence="9">
    <location>
        <begin position="1"/>
        <end position="78"/>
    </location>
</feature>
<dbReference type="GO" id="GO:0000978">
    <property type="term" value="F:RNA polymerase II cis-regulatory region sequence-specific DNA binding"/>
    <property type="evidence" value="ECO:0007669"/>
    <property type="project" value="TreeGrafter"/>
</dbReference>
<feature type="region of interest" description="Disordered" evidence="9">
    <location>
        <begin position="678"/>
        <end position="738"/>
    </location>
</feature>
<dbReference type="PANTHER" id="PTHR12533">
    <property type="entry name" value="NFAT"/>
    <property type="match status" value="1"/>
</dbReference>
<dbReference type="InterPro" id="IPR002909">
    <property type="entry name" value="IPT_dom"/>
</dbReference>
<name>A0AAW0X515_CHEQU</name>
<feature type="compositionally biased region" description="Polar residues" evidence="9">
    <location>
        <begin position="1"/>
        <end position="12"/>
    </location>
</feature>
<dbReference type="Gene3D" id="2.60.40.340">
    <property type="entry name" value="Rel homology domain (RHD), DNA-binding domain"/>
    <property type="match status" value="1"/>
</dbReference>
<feature type="compositionally biased region" description="Low complexity" evidence="9">
    <location>
        <begin position="694"/>
        <end position="721"/>
    </location>
</feature>
<keyword evidence="8" id="KW-0539">Nucleus</keyword>
<dbReference type="SMART" id="SM00429">
    <property type="entry name" value="IPT"/>
    <property type="match status" value="1"/>
</dbReference>
<dbReference type="Pfam" id="PF00554">
    <property type="entry name" value="RHD_DNA_bind"/>
    <property type="match status" value="1"/>
</dbReference>
<gene>
    <name evidence="11" type="ORF">OTU49_005944</name>
</gene>
<dbReference type="Gene3D" id="2.60.40.10">
    <property type="entry name" value="Immunoglobulins"/>
    <property type="match status" value="1"/>
</dbReference>
<feature type="compositionally biased region" description="Low complexity" evidence="9">
    <location>
        <begin position="59"/>
        <end position="78"/>
    </location>
</feature>
<evidence type="ECO:0000256" key="6">
    <source>
        <dbReference type="ARBA" id="ARBA00023125"/>
    </source>
</evidence>
<dbReference type="SUPFAM" id="SSF49417">
    <property type="entry name" value="p53-like transcription factors"/>
    <property type="match status" value="1"/>
</dbReference>
<protein>
    <recommendedName>
        <fullName evidence="10">RHD domain-containing protein</fullName>
    </recommendedName>
</protein>
<keyword evidence="12" id="KW-1185">Reference proteome</keyword>
<dbReference type="InterPro" id="IPR008366">
    <property type="entry name" value="NFAT"/>
</dbReference>
<dbReference type="InterPro" id="IPR011539">
    <property type="entry name" value="RHD_DNA_bind_dom"/>
</dbReference>
<evidence type="ECO:0000256" key="4">
    <source>
        <dbReference type="ARBA" id="ARBA00022553"/>
    </source>
</evidence>
<dbReference type="Proteomes" id="UP001445076">
    <property type="component" value="Unassembled WGS sequence"/>
</dbReference>
<feature type="region of interest" description="Disordered" evidence="9">
    <location>
        <begin position="134"/>
        <end position="158"/>
    </location>
</feature>
<dbReference type="AlphaFoldDB" id="A0AAW0X515"/>
<evidence type="ECO:0000256" key="9">
    <source>
        <dbReference type="SAM" id="MobiDB-lite"/>
    </source>
</evidence>
<evidence type="ECO:0000256" key="5">
    <source>
        <dbReference type="ARBA" id="ARBA00023015"/>
    </source>
</evidence>
<dbReference type="InterPro" id="IPR032397">
    <property type="entry name" value="RHD_dimer"/>
</dbReference>
<evidence type="ECO:0000259" key="10">
    <source>
        <dbReference type="PROSITE" id="PS50254"/>
    </source>
</evidence>
<dbReference type="PROSITE" id="PS50254">
    <property type="entry name" value="REL_2"/>
    <property type="match status" value="1"/>
</dbReference>
<dbReference type="GO" id="GO:0005737">
    <property type="term" value="C:cytoplasm"/>
    <property type="evidence" value="ECO:0007669"/>
    <property type="project" value="UniProtKB-SubCell"/>
</dbReference>
<organism evidence="11 12">
    <name type="scientific">Cherax quadricarinatus</name>
    <name type="common">Australian red claw crayfish</name>
    <dbReference type="NCBI Taxonomy" id="27406"/>
    <lineage>
        <taxon>Eukaryota</taxon>
        <taxon>Metazoa</taxon>
        <taxon>Ecdysozoa</taxon>
        <taxon>Arthropoda</taxon>
        <taxon>Crustacea</taxon>
        <taxon>Multicrustacea</taxon>
        <taxon>Malacostraca</taxon>
        <taxon>Eumalacostraca</taxon>
        <taxon>Eucarida</taxon>
        <taxon>Decapoda</taxon>
        <taxon>Pleocyemata</taxon>
        <taxon>Astacidea</taxon>
        <taxon>Parastacoidea</taxon>
        <taxon>Parastacidae</taxon>
        <taxon>Cherax</taxon>
    </lineage>
</organism>
<sequence length="1242" mass="132454">MGKVSNRSSMVSTRRRLIKASSGVGVKKCRGSAKGSLPPPPPPQSLVLDEDSGFGGDQSLDSESSLLSSPGSSSGVASLPSVLPSLTMVPKAKLLLVSLLQGAGGVQGTGTSQKTSGNIAVGAYPPTTQASISNGTNQTGNTHGAVMSSGAENEGESSQSVWPLLAAASLSLQGAPGTDVLSELPAASTSSPSNCPTEPVTQIGHKVVENKVNTYDKNLHVDLGGEEAQELPASRGTTKIHSIPPLVSFRDVSLLSSLNPFQRSRGTCRASLLCVDGPPQPCGHSNKILKSSTPHTHLPLNSELSPCSSDGTMELKLLSQPEEQHRARYQTEGSRGAVKDRAGIGHPTVKLIGYNKSTVVQVFVGCDSEKIGPHMFYQVCRVSGKNSTPCKERRLDGTALIEASLNPETDMTMSCDCVGILKERNVDVEHRFKAAVSRGRKKSTKCRLVFRTFVTLSDGTRETLQVVSQPIACTQPPGVPEICRKSLSKCSVTGGEEMFIFGKNFLKDTLVIFQQNGTKSQPIWEEKVAPDKETLQSIHLIVMVPKYYDQSITEEVTVDVMVSSGGKTSESHSLTYVPLVIKKEDRKQIGLEKENRRQTFVANAELPLANKQEKRLPKGVSPCALQLNRHYAETGTLLGHLPEVTDSSATPTTSTTTPVFTSTAAAAPLLESPLSNSTLKKRASIRAPRSALRSSKTLLPSQSTTSSWSRMSNASASSVSDAHNEGTGKRQEKQGNAQGIQGTVSLESLVEILKVIQKFPAGSNIHTSVLQLAEELVKSMKKNISSPCKIEIGGLMDKQDVVQPMFPERVVSNVPASNIPSGSYNTKTQDLVPHTISLHSQTQPHETFTDGNHSNNVVLPVATTVSLFPFTFVSAMPSTVSAGSRVARVAPVVPVAPTTTVSSPELTRTVSVCVDPADILEGPSLKKHCGNALPMDYQLLRSNHFGSEPVLSSSISDTVVTQTPVSTSFNTVAPMLPPKVVSNQHSSDHTSAVDTESCRLDISTSRIINSQHLTETSVDAPVYQPISQPVIHNIGQDTTHVAQSLKTNQPVTQTVPHTNLVTTHQTSQTISHTSTQGNIIDQHTNQQTMTVQSTLPATDSDPLLSQSAGLCPLLANVAVTTTSQAILPSSSMTTSALTRSDPLLSQSSPVAPIHIEANTSASIVRNEPGNARSRGDPLMVPNPTVSQVSMQNEVTSAINLSESELLNYFDPNCFDNGKCSHTNRLQTYFIFSPLFPDAVQPL</sequence>
<keyword evidence="6" id="KW-0238">DNA-binding</keyword>
<evidence type="ECO:0000256" key="1">
    <source>
        <dbReference type="ARBA" id="ARBA00004123"/>
    </source>
</evidence>
<dbReference type="PRINTS" id="PR01789">
    <property type="entry name" value="NUCFACTORATC"/>
</dbReference>
<evidence type="ECO:0000313" key="12">
    <source>
        <dbReference type="Proteomes" id="UP001445076"/>
    </source>
</evidence>
<proteinExistence type="predicted"/>
<feature type="domain" description="RHD" evidence="10">
    <location>
        <begin position="291"/>
        <end position="478"/>
    </location>
</feature>
<evidence type="ECO:0000256" key="3">
    <source>
        <dbReference type="ARBA" id="ARBA00022490"/>
    </source>
</evidence>
<keyword evidence="4" id="KW-0597">Phosphoprotein</keyword>
<keyword evidence="5" id="KW-0805">Transcription regulation</keyword>
<dbReference type="InterPro" id="IPR008967">
    <property type="entry name" value="p53-like_TF_DNA-bd_sf"/>
</dbReference>
<keyword evidence="3" id="KW-0963">Cytoplasm</keyword>
<feature type="compositionally biased region" description="Basic and acidic residues" evidence="9">
    <location>
        <begin position="722"/>
        <end position="733"/>
    </location>
</feature>
<dbReference type="SUPFAM" id="SSF81296">
    <property type="entry name" value="E set domains"/>
    <property type="match status" value="1"/>
</dbReference>
<dbReference type="EMBL" id="JARKIK010000050">
    <property type="protein sequence ID" value="KAK8734710.1"/>
    <property type="molecule type" value="Genomic_DNA"/>
</dbReference>
<dbReference type="Pfam" id="PF16179">
    <property type="entry name" value="RHD_dimer"/>
    <property type="match status" value="1"/>
</dbReference>
<evidence type="ECO:0000256" key="2">
    <source>
        <dbReference type="ARBA" id="ARBA00004496"/>
    </source>
</evidence>
<dbReference type="GO" id="GO:0000981">
    <property type="term" value="F:DNA-binding transcription factor activity, RNA polymerase II-specific"/>
    <property type="evidence" value="ECO:0007669"/>
    <property type="project" value="TreeGrafter"/>
</dbReference>
<dbReference type="InterPro" id="IPR037059">
    <property type="entry name" value="RHD_DNA_bind_dom_sf"/>
</dbReference>
<reference evidence="11 12" key="1">
    <citation type="journal article" date="2024" name="BMC Genomics">
        <title>Genome assembly of redclaw crayfish (Cherax quadricarinatus) provides insights into its immune adaptation and hypoxia tolerance.</title>
        <authorList>
            <person name="Liu Z."/>
            <person name="Zheng J."/>
            <person name="Li H."/>
            <person name="Fang K."/>
            <person name="Wang S."/>
            <person name="He J."/>
            <person name="Zhou D."/>
            <person name="Weng S."/>
            <person name="Chi M."/>
            <person name="Gu Z."/>
            <person name="He J."/>
            <person name="Li F."/>
            <person name="Wang M."/>
        </authorList>
    </citation>
    <scope>NUCLEOTIDE SEQUENCE [LARGE SCALE GENOMIC DNA]</scope>
    <source>
        <strain evidence="11">ZL_2023a</strain>
    </source>
</reference>
<evidence type="ECO:0000313" key="11">
    <source>
        <dbReference type="EMBL" id="KAK8734710.1"/>
    </source>
</evidence>
<dbReference type="PANTHER" id="PTHR12533:SF7">
    <property type="entry name" value="NFAT NUCLEAR FACTOR, ISOFORM B"/>
    <property type="match status" value="1"/>
</dbReference>
<dbReference type="GO" id="GO:0005667">
    <property type="term" value="C:transcription regulator complex"/>
    <property type="evidence" value="ECO:0007669"/>
    <property type="project" value="TreeGrafter"/>
</dbReference>
<evidence type="ECO:0000256" key="7">
    <source>
        <dbReference type="ARBA" id="ARBA00023163"/>
    </source>
</evidence>
<dbReference type="InterPro" id="IPR014756">
    <property type="entry name" value="Ig_E-set"/>
</dbReference>
<evidence type="ECO:0000256" key="8">
    <source>
        <dbReference type="ARBA" id="ARBA00023242"/>
    </source>
</evidence>
<keyword evidence="7" id="KW-0804">Transcription</keyword>
<comment type="caution">
    <text evidence="11">The sequence shown here is derived from an EMBL/GenBank/DDBJ whole genome shotgun (WGS) entry which is preliminary data.</text>
</comment>
<dbReference type="InterPro" id="IPR013783">
    <property type="entry name" value="Ig-like_fold"/>
</dbReference>
<dbReference type="GO" id="GO:0005634">
    <property type="term" value="C:nucleus"/>
    <property type="evidence" value="ECO:0007669"/>
    <property type="project" value="UniProtKB-SubCell"/>
</dbReference>
<comment type="subcellular location">
    <subcellularLocation>
        <location evidence="2">Cytoplasm</location>
    </subcellularLocation>
    <subcellularLocation>
        <location evidence="1">Nucleus</location>
    </subcellularLocation>
</comment>